<dbReference type="SUPFAM" id="SSF81631">
    <property type="entry name" value="PAP/OAS1 substrate-binding domain"/>
    <property type="match status" value="1"/>
</dbReference>
<evidence type="ECO:0000256" key="2">
    <source>
        <dbReference type="ARBA" id="ARBA00009836"/>
    </source>
</evidence>
<dbReference type="OrthoDB" id="419694at2759"/>
<dbReference type="SUPFAM" id="SSF56399">
    <property type="entry name" value="ADP-ribosylation"/>
    <property type="match status" value="1"/>
</dbReference>
<dbReference type="EMBL" id="JRES01000036">
    <property type="protein sequence ID" value="KNC34707.1"/>
    <property type="molecule type" value="Genomic_DNA"/>
</dbReference>
<feature type="domain" description="C2H2-type" evidence="7">
    <location>
        <begin position="219"/>
        <end position="240"/>
    </location>
</feature>
<evidence type="ECO:0000256" key="4">
    <source>
        <dbReference type="ARBA" id="ARBA00022679"/>
    </source>
</evidence>
<dbReference type="Gene3D" id="3.20.170.30">
    <property type="match status" value="1"/>
</dbReference>
<dbReference type="Gene3D" id="1.10.10.970">
    <property type="entry name" value="RNA 2'-phosphotransferase, Tpt1/KptA family, N-terminal domain"/>
    <property type="match status" value="1"/>
</dbReference>
<dbReference type="Proteomes" id="UP000037069">
    <property type="component" value="Unassembled WGS sequence"/>
</dbReference>
<dbReference type="Gene3D" id="1.10.1410.10">
    <property type="match status" value="1"/>
</dbReference>
<dbReference type="Pfam" id="PF01885">
    <property type="entry name" value="PTS_2-RNA"/>
    <property type="match status" value="1"/>
</dbReference>
<keyword evidence="4" id="KW-0808">Transferase</keyword>
<evidence type="ECO:0000256" key="5">
    <source>
        <dbReference type="ARBA" id="ARBA00023027"/>
    </source>
</evidence>
<evidence type="ECO:0000313" key="9">
    <source>
        <dbReference type="Proteomes" id="UP000037069"/>
    </source>
</evidence>
<reference evidence="8 9" key="1">
    <citation type="journal article" date="2015" name="Nat. Commun.">
        <title>Lucilia cuprina genome unlocks parasitic fly biology to underpin future interventions.</title>
        <authorList>
            <person name="Anstead C.A."/>
            <person name="Korhonen P.K."/>
            <person name="Young N.D."/>
            <person name="Hall R.S."/>
            <person name="Jex A.R."/>
            <person name="Murali S.C."/>
            <person name="Hughes D.S."/>
            <person name="Lee S.F."/>
            <person name="Perry T."/>
            <person name="Stroehlein A.J."/>
            <person name="Ansell B.R."/>
            <person name="Breugelmans B."/>
            <person name="Hofmann A."/>
            <person name="Qu J."/>
            <person name="Dugan S."/>
            <person name="Lee S.L."/>
            <person name="Chao H."/>
            <person name="Dinh H."/>
            <person name="Han Y."/>
            <person name="Doddapaneni H.V."/>
            <person name="Worley K.C."/>
            <person name="Muzny D.M."/>
            <person name="Ioannidis P."/>
            <person name="Waterhouse R.M."/>
            <person name="Zdobnov E.M."/>
            <person name="James P.J."/>
            <person name="Bagnall N.H."/>
            <person name="Kotze A.C."/>
            <person name="Gibbs R.A."/>
            <person name="Richards S."/>
            <person name="Batterham P."/>
            <person name="Gasser R.B."/>
        </authorList>
    </citation>
    <scope>NUCLEOTIDE SEQUENCE [LARGE SCALE GENOMIC DNA]</scope>
    <source>
        <strain evidence="8 9">LS</strain>
        <tissue evidence="8">Full body</tissue>
    </source>
</reference>
<dbReference type="SUPFAM" id="SSF81301">
    <property type="entry name" value="Nucleotidyltransferase"/>
    <property type="match status" value="1"/>
</dbReference>
<dbReference type="GO" id="GO:0000215">
    <property type="term" value="F:tRNA 2'-phosphotransferase activity"/>
    <property type="evidence" value="ECO:0007669"/>
    <property type="project" value="UniProtKB-EC"/>
</dbReference>
<evidence type="ECO:0000256" key="1">
    <source>
        <dbReference type="ARBA" id="ARBA00003343"/>
    </source>
</evidence>
<comment type="caution">
    <text evidence="8">The sequence shown here is derived from an EMBL/GenBank/DDBJ whole genome shotgun (WGS) entry which is preliminary data.</text>
</comment>
<dbReference type="InterPro" id="IPR013087">
    <property type="entry name" value="Znf_C2H2_type"/>
</dbReference>
<evidence type="ECO:0000259" key="7">
    <source>
        <dbReference type="PROSITE" id="PS00028"/>
    </source>
</evidence>
<dbReference type="GO" id="GO:0006388">
    <property type="term" value="P:tRNA splicing, via endonucleolytic cleavage and ligation"/>
    <property type="evidence" value="ECO:0007669"/>
    <property type="project" value="TreeGrafter"/>
</dbReference>
<dbReference type="Pfam" id="PF22600">
    <property type="entry name" value="MTPAP-like_central"/>
    <property type="match status" value="1"/>
</dbReference>
<dbReference type="InterPro" id="IPR056628">
    <property type="entry name" value="Mkg_C"/>
</dbReference>
<protein>
    <recommendedName>
        <fullName evidence="3">2'-phosphotransferase</fullName>
        <ecNumber evidence="3">2.7.1.160</ecNumber>
    </recommendedName>
</protein>
<dbReference type="Gene3D" id="3.30.460.10">
    <property type="entry name" value="Beta Polymerase, domain 2"/>
    <property type="match status" value="1"/>
</dbReference>
<dbReference type="EC" id="2.7.1.160" evidence="3"/>
<gene>
    <name evidence="8" type="ORF">FF38_09159</name>
</gene>
<comment type="catalytic activity">
    <reaction evidence="6">
        <text>2'-phospho-[ligated tRNA] + NAD(+) = mature tRNA + ADP-alpha-D-ribose 1'',2''-cyclic phosphate + nicotinamide</text>
        <dbReference type="Rhea" id="RHEA:23324"/>
        <dbReference type="Rhea" id="RHEA-COMP:11106"/>
        <dbReference type="Rhea" id="RHEA-COMP:11107"/>
        <dbReference type="ChEBI" id="CHEBI:17154"/>
        <dbReference type="ChEBI" id="CHEBI:57540"/>
        <dbReference type="ChEBI" id="CHEBI:76596"/>
        <dbReference type="ChEBI" id="CHEBI:82883"/>
        <dbReference type="ChEBI" id="CHEBI:85027"/>
        <dbReference type="EC" id="2.7.1.160"/>
    </reaction>
</comment>
<dbReference type="AlphaFoldDB" id="A0A0L0CR67"/>
<dbReference type="InterPro" id="IPR042081">
    <property type="entry name" value="RNA_2'-PTrans_C"/>
</dbReference>
<evidence type="ECO:0000256" key="6">
    <source>
        <dbReference type="ARBA" id="ARBA00047949"/>
    </source>
</evidence>
<accession>A0A0L0CR67</accession>
<dbReference type="Pfam" id="PF23712">
    <property type="entry name" value="Mkg_C"/>
    <property type="match status" value="1"/>
</dbReference>
<dbReference type="PANTHER" id="PTHR12684:SF2">
    <property type="entry name" value="TRNA 2'-PHOSPHOTRANSFERASE 1"/>
    <property type="match status" value="1"/>
</dbReference>
<sequence length="931" mass="107826">KQHKTNNMTILSKKLSWLLRHGAIKEGLTIQANGFIKVDDILQHPNYKNHYTLEVLQMLVENDEKQRYSLRFNEDSGVYEIRANKGHTLKEVKDDKCLKEIVKAEEVPLAVHGTYLRHWPAIKREGLKRMSRNHVHFATSDARADNISGFRSDCQVLIYLNVKRVLDSQQLKLYRSDNNVVLCSGLENGSIPPIYFDKVVDQFAPMANDKEANAINSKCSVCGVTFNNIQECLKHELIKHSLHKKNHPQNRIQKRLNATAKCLNAEEKLSQRVQLRNELKKCKNGEELHAIFELFCMKTDSLGLIFTRIQTCLEKELRSAGIVRIYPFGSIASGLALRDCDIDIYLDATQMHVSPRHKYYKEKEDHDSQQRLAFNRINNLLHRSPHFTDVFAIRRARVPIIKCKHKDTGFSIDINVSCPSSRENTQFIYELVKSDDRIHELMLFLKLWAKNAQIVGRDTMTSYCLITLVIFFLQQPWLKENQAIKQNKNKRILKSIKELQENCPFNMVQGINYAYNLRDKENKPTIPTAVTTWELIKEFFNFYKDFNFEDHVISPFYGKSIEKTNLTPDICEEYYKQLRTISQYLRGEQANDLQIDRCMCVQDAFCLNQNTAKNILPHSKQYIQLCLNNAHKICENPNNLKLGELYEQLLFETIKINQDNQVKVTNENCKSELMKDLKNLTLPITETKTAETNKIEGKLIHSIIPSKADIRTLAAHYPDQPAGESLLRCWCQHYIEAIEIILTKIYRMDISQKELSSQQKQQKLDQEVKDKELNQAWLISCSIDLWSNRCFQKVGQTSFMNYHLEQTERLHNLRRQDPKFSVSFNGILKLNTLANYMGMDIELHLTDGTPIASLNKKSPLRKFFNVFRNTLQSCNFKETLNISGVESAKNFNENKTQTIQNNDDDDTATAANVEESLQTTPSIEKAIADNL</sequence>
<comment type="function">
    <text evidence="1">Catalyzes the last step of tRNA splicing, the transfer of the splice junction 2'-phosphate from ligated tRNA to NAD to produce ADP-ribose 1''-2'' cyclic phosphate.</text>
</comment>
<dbReference type="InterPro" id="IPR043519">
    <property type="entry name" value="NT_sf"/>
</dbReference>
<keyword evidence="9" id="KW-1185">Reference proteome</keyword>
<dbReference type="OMA" id="DICEEYY"/>
<comment type="similarity">
    <text evidence="2">Belongs to the KptA/TPT1 family.</text>
</comment>
<name>A0A0L0CR67_LUCCU</name>
<dbReference type="InterPro" id="IPR054708">
    <property type="entry name" value="MTPAP-like_central"/>
</dbReference>
<keyword evidence="5" id="KW-0520">NAD</keyword>
<feature type="non-terminal residue" evidence="8">
    <location>
        <position position="1"/>
    </location>
</feature>
<dbReference type="InterPro" id="IPR002745">
    <property type="entry name" value="Ptrans_KptA/Tpt1"/>
</dbReference>
<dbReference type="CDD" id="cd05402">
    <property type="entry name" value="NT_PAP_TUTase"/>
    <property type="match status" value="1"/>
</dbReference>
<evidence type="ECO:0000256" key="3">
    <source>
        <dbReference type="ARBA" id="ARBA00012007"/>
    </source>
</evidence>
<dbReference type="PROSITE" id="PS00028">
    <property type="entry name" value="ZINC_FINGER_C2H2_1"/>
    <property type="match status" value="1"/>
</dbReference>
<organism evidence="8 9">
    <name type="scientific">Lucilia cuprina</name>
    <name type="common">Green bottle fly</name>
    <name type="synonym">Australian sheep blowfly</name>
    <dbReference type="NCBI Taxonomy" id="7375"/>
    <lineage>
        <taxon>Eukaryota</taxon>
        <taxon>Metazoa</taxon>
        <taxon>Ecdysozoa</taxon>
        <taxon>Arthropoda</taxon>
        <taxon>Hexapoda</taxon>
        <taxon>Insecta</taxon>
        <taxon>Pterygota</taxon>
        <taxon>Neoptera</taxon>
        <taxon>Endopterygota</taxon>
        <taxon>Diptera</taxon>
        <taxon>Brachycera</taxon>
        <taxon>Muscomorpha</taxon>
        <taxon>Oestroidea</taxon>
        <taxon>Calliphoridae</taxon>
        <taxon>Luciliinae</taxon>
        <taxon>Lucilia</taxon>
    </lineage>
</organism>
<dbReference type="PANTHER" id="PTHR12684">
    <property type="entry name" value="PUTATIVE PHOSPHOTRANSFERASE"/>
    <property type="match status" value="1"/>
</dbReference>
<evidence type="ECO:0000313" key="8">
    <source>
        <dbReference type="EMBL" id="KNC34707.1"/>
    </source>
</evidence>
<dbReference type="InterPro" id="IPR042080">
    <property type="entry name" value="RNA_2'-PTrans_N"/>
</dbReference>
<proteinExistence type="inferred from homology"/>